<reference evidence="3 4" key="1">
    <citation type="submission" date="2014-03" db="EMBL/GenBank/DDBJ databases">
        <title>Draft Genome Sequences of Four Burkholderia Strains.</title>
        <authorList>
            <person name="Liu X.Y."/>
            <person name="Li C.X."/>
            <person name="Xu J.H."/>
        </authorList>
    </citation>
    <scope>NUCLEOTIDE SEQUENCE [LARGE SCALE GENOMIC DNA]</scope>
    <source>
        <strain evidence="3 4">DSM 50014</strain>
    </source>
</reference>
<dbReference type="AlphaFoldDB" id="A0A069PLQ9"/>
<protein>
    <submittedName>
        <fullName evidence="3">Transposase</fullName>
    </submittedName>
</protein>
<dbReference type="InterPro" id="IPR025161">
    <property type="entry name" value="IS402-like_dom"/>
</dbReference>
<dbReference type="InterPro" id="IPR052909">
    <property type="entry name" value="Transposase_6_like"/>
</dbReference>
<accession>A0A069PLQ9</accession>
<feature type="domain" description="Insertion element IS402-like" evidence="2">
    <location>
        <begin position="6"/>
        <end position="79"/>
    </location>
</feature>
<feature type="region of interest" description="Disordered" evidence="1">
    <location>
        <begin position="303"/>
        <end position="323"/>
    </location>
</feature>
<dbReference type="Proteomes" id="UP000027466">
    <property type="component" value="Unassembled WGS sequence"/>
</dbReference>
<organism evidence="3 4">
    <name type="scientific">Caballeronia glathei</name>
    <dbReference type="NCBI Taxonomy" id="60547"/>
    <lineage>
        <taxon>Bacteria</taxon>
        <taxon>Pseudomonadati</taxon>
        <taxon>Pseudomonadota</taxon>
        <taxon>Betaproteobacteria</taxon>
        <taxon>Burkholderiales</taxon>
        <taxon>Burkholderiaceae</taxon>
        <taxon>Caballeronia</taxon>
    </lineage>
</organism>
<dbReference type="Pfam" id="PF13340">
    <property type="entry name" value="DUF4096"/>
    <property type="match status" value="1"/>
</dbReference>
<dbReference type="RefSeq" id="WP_035931023.1">
    <property type="nucleotide sequence ID" value="NZ_CADFFX010000016.1"/>
</dbReference>
<evidence type="ECO:0000313" key="3">
    <source>
        <dbReference type="EMBL" id="KDR41618.1"/>
    </source>
</evidence>
<dbReference type="PANTHER" id="PTHR46637">
    <property type="entry name" value="TIS1421-TRANSPOSASE PROTEIN A"/>
    <property type="match status" value="1"/>
</dbReference>
<dbReference type="STRING" id="60547.GCA_000751215_02686"/>
<dbReference type="PANTHER" id="PTHR46637:SF1">
    <property type="entry name" value="BLL5188 PROTEIN"/>
    <property type="match status" value="1"/>
</dbReference>
<sequence length="323" mass="35948">MFFDELSNDEWARVAALVGESEVREHRRGRPRAHPRTVVNAVLWILTTGETWSKLPSHYPTVPTCRRRFSDWQANGTLIEMVKVLSEGGRSFAYVPSPPVPEPAPRPATAAYECDRLRGVFWQNPESWHAQGAQPFDGLANAPRRLAEARDVAQANAPGPSHMSRAFAGAPMRAASYREAPLVAAREDDTPMPFDPCCAPVHDGRGYSIYAIARPVADGMFRGWAEIIREGRRVERSGLIGPRHANPDEAQAYALEWSRRWIAAQATRLPMPAPQEPAVATAAPAGTGRIAHEPYDERRFVKEDASERAYNERTESRYADIQG</sequence>
<proteinExistence type="predicted"/>
<keyword evidence="4" id="KW-1185">Reference proteome</keyword>
<gene>
    <name evidence="3" type="ORF">BG61_16030</name>
</gene>
<evidence type="ECO:0000313" key="4">
    <source>
        <dbReference type="Proteomes" id="UP000027466"/>
    </source>
</evidence>
<name>A0A069PLQ9_9BURK</name>
<evidence type="ECO:0000256" key="1">
    <source>
        <dbReference type="SAM" id="MobiDB-lite"/>
    </source>
</evidence>
<comment type="caution">
    <text evidence="3">The sequence shown here is derived from an EMBL/GenBank/DDBJ whole genome shotgun (WGS) entry which is preliminary data.</text>
</comment>
<dbReference type="EMBL" id="JFHC01000025">
    <property type="protein sequence ID" value="KDR41618.1"/>
    <property type="molecule type" value="Genomic_DNA"/>
</dbReference>
<evidence type="ECO:0000259" key="2">
    <source>
        <dbReference type="Pfam" id="PF13340"/>
    </source>
</evidence>